<dbReference type="InterPro" id="IPR017907">
    <property type="entry name" value="Znf_RING_CS"/>
</dbReference>
<proteinExistence type="predicted"/>
<gene>
    <name evidence="9" type="primary">RNF10</name>
    <name evidence="9" type="ORF">HK100_012138</name>
</gene>
<evidence type="ECO:0000256" key="5">
    <source>
        <dbReference type="ARBA" id="ARBA00022833"/>
    </source>
</evidence>
<dbReference type="GO" id="GO:0000976">
    <property type="term" value="F:transcription cis-regulatory region binding"/>
    <property type="evidence" value="ECO:0007669"/>
    <property type="project" value="TreeGrafter"/>
</dbReference>
<accession>A0AAD5T153</accession>
<comment type="caution">
    <text evidence="9">The sequence shown here is derived from an EMBL/GenBank/DDBJ whole genome shotgun (WGS) entry which is preliminary data.</text>
</comment>
<evidence type="ECO:0000256" key="2">
    <source>
        <dbReference type="ARBA" id="ARBA00022490"/>
    </source>
</evidence>
<feature type="region of interest" description="Disordered" evidence="7">
    <location>
        <begin position="1"/>
        <end position="41"/>
    </location>
</feature>
<dbReference type="PANTHER" id="PTHR12983">
    <property type="entry name" value="RING FINGER 10 FAMILY MEMBER"/>
    <property type="match status" value="1"/>
</dbReference>
<keyword evidence="2" id="KW-0963">Cytoplasm</keyword>
<keyword evidence="5" id="KW-0862">Zinc</keyword>
<reference evidence="9" key="1">
    <citation type="submission" date="2020-05" db="EMBL/GenBank/DDBJ databases">
        <title>Phylogenomic resolution of chytrid fungi.</title>
        <authorList>
            <person name="Stajich J.E."/>
            <person name="Amses K."/>
            <person name="Simmons R."/>
            <person name="Seto K."/>
            <person name="Myers J."/>
            <person name="Bonds A."/>
            <person name="Quandt C.A."/>
            <person name="Barry K."/>
            <person name="Liu P."/>
            <person name="Grigoriev I."/>
            <person name="Longcore J.E."/>
            <person name="James T.Y."/>
        </authorList>
    </citation>
    <scope>NUCLEOTIDE SEQUENCE</scope>
    <source>
        <strain evidence="9">JEL0513</strain>
    </source>
</reference>
<feature type="region of interest" description="Disordered" evidence="7">
    <location>
        <begin position="699"/>
        <end position="729"/>
    </location>
</feature>
<feature type="compositionally biased region" description="Basic and acidic residues" evidence="7">
    <location>
        <begin position="718"/>
        <end position="729"/>
    </location>
</feature>
<keyword evidence="4 6" id="KW-0863">Zinc-finger</keyword>
<dbReference type="GO" id="GO:0045944">
    <property type="term" value="P:positive regulation of transcription by RNA polymerase II"/>
    <property type="evidence" value="ECO:0007669"/>
    <property type="project" value="TreeGrafter"/>
</dbReference>
<dbReference type="CDD" id="cd16536">
    <property type="entry name" value="RING-HC_RNF10"/>
    <property type="match status" value="1"/>
</dbReference>
<feature type="domain" description="RING-type" evidence="8">
    <location>
        <begin position="213"/>
        <end position="256"/>
    </location>
</feature>
<dbReference type="PROSITE" id="PS50089">
    <property type="entry name" value="ZF_RING_2"/>
    <property type="match status" value="1"/>
</dbReference>
<dbReference type="GO" id="GO:0008270">
    <property type="term" value="F:zinc ion binding"/>
    <property type="evidence" value="ECO:0007669"/>
    <property type="project" value="UniProtKB-KW"/>
</dbReference>
<name>A0AAD5T153_9FUNG</name>
<dbReference type="EMBL" id="JADGJH010000837">
    <property type="protein sequence ID" value="KAJ3122065.1"/>
    <property type="molecule type" value="Genomic_DNA"/>
</dbReference>
<feature type="region of interest" description="Disordered" evidence="7">
    <location>
        <begin position="458"/>
        <end position="478"/>
    </location>
</feature>
<sequence length="782" mass="85444">MRGRQAGIGNVAGTGSSSSNSNNTSSNILTSGGTLAGISSSRVSSASSNSVLASVSASSPANTASYSGNYNFSNSSNYSPNYFPNHSGGSAAKNFPRQSQRQKKALRKNSELSLLQPLEQNSLSLSQMPPANKRGEISLTHLVNFSFPPRETPPPTTSSSIRLHQCKVGAFTYRFVLRPAQYKAHLQNPDIAIPWNQILQVIIPYPIHSHPNCPICLTPPIAPRATRCGHVFCFPCLLRYLDANGTGGEYGTCPVCLEYVYAKDVQPVEYLAVEEYAKNYEAHFTLMKRGVHSTIALPKTIWTLHYDCPPTQTPSNQPFSHLLIASRESHLFHLAADRAALNILKREIQKEEAAYRLAASSADFFGKFDGKLHAELAVQSASERRFVDQALNLVNSSAEVANDDTFWVMREEERGKYSLVPGYVAPAKQHSSTTPIVTKQGSSKNRINYVGEATSAFASVGGQKSNSSPDQGRNENAAENSAIKAQVNTRTGHPPAEHYFFYQSADGQHVYLHPLDIKILTHEFGGYEKFPDNLIGKILAVQESTMTEDLRKKCRYLSHIPLSCDVNFCEMDLSNLVSNDTLSVFQNELSQREKEHRKIEEKDDINGKRVMDVNELAISSKLSASVSIASLKSPTDWIDSNYPAQDGASSSWEDPSMFDVLFPAAVPTASPMSASHNSEVKDTSVKVWNQHPAVGTSFASAAASKNSSSNGGSRYASLKRDDSDEEGREYRHIETQWAIDLEEILLADNENGGSFGSNVVKGKKKKKKGVMVASNGGRRGGA</sequence>
<feature type="compositionally biased region" description="Low complexity" evidence="7">
    <location>
        <begin position="699"/>
        <end position="713"/>
    </location>
</feature>
<dbReference type="SUPFAM" id="SSF57850">
    <property type="entry name" value="RING/U-box"/>
    <property type="match status" value="1"/>
</dbReference>
<dbReference type="Pfam" id="PF00097">
    <property type="entry name" value="zf-C3HC4"/>
    <property type="match status" value="1"/>
</dbReference>
<dbReference type="InterPro" id="IPR018957">
    <property type="entry name" value="Znf_C3HC4_RING-type"/>
</dbReference>
<feature type="compositionally biased region" description="Polar residues" evidence="7">
    <location>
        <begin position="462"/>
        <end position="471"/>
    </location>
</feature>
<dbReference type="GO" id="GO:0005737">
    <property type="term" value="C:cytoplasm"/>
    <property type="evidence" value="ECO:0007669"/>
    <property type="project" value="UniProtKB-SubCell"/>
</dbReference>
<dbReference type="InterPro" id="IPR039739">
    <property type="entry name" value="MAG2/RNF10"/>
</dbReference>
<dbReference type="Proteomes" id="UP001211907">
    <property type="component" value="Unassembled WGS sequence"/>
</dbReference>
<evidence type="ECO:0000313" key="10">
    <source>
        <dbReference type="Proteomes" id="UP001211907"/>
    </source>
</evidence>
<organism evidence="9 10">
    <name type="scientific">Physocladia obscura</name>
    <dbReference type="NCBI Taxonomy" id="109957"/>
    <lineage>
        <taxon>Eukaryota</taxon>
        <taxon>Fungi</taxon>
        <taxon>Fungi incertae sedis</taxon>
        <taxon>Chytridiomycota</taxon>
        <taxon>Chytridiomycota incertae sedis</taxon>
        <taxon>Chytridiomycetes</taxon>
        <taxon>Chytridiales</taxon>
        <taxon>Chytriomycetaceae</taxon>
        <taxon>Physocladia</taxon>
    </lineage>
</organism>
<dbReference type="SMART" id="SM00184">
    <property type="entry name" value="RING"/>
    <property type="match status" value="1"/>
</dbReference>
<keyword evidence="10" id="KW-1185">Reference proteome</keyword>
<feature type="compositionally biased region" description="Low complexity" evidence="7">
    <location>
        <begin position="13"/>
        <end position="41"/>
    </location>
</feature>
<evidence type="ECO:0000256" key="6">
    <source>
        <dbReference type="PROSITE-ProRule" id="PRU00175"/>
    </source>
</evidence>
<evidence type="ECO:0000256" key="3">
    <source>
        <dbReference type="ARBA" id="ARBA00022723"/>
    </source>
</evidence>
<dbReference type="InterPro" id="IPR001841">
    <property type="entry name" value="Znf_RING"/>
</dbReference>
<evidence type="ECO:0000313" key="9">
    <source>
        <dbReference type="EMBL" id="KAJ3122065.1"/>
    </source>
</evidence>
<evidence type="ECO:0000259" key="8">
    <source>
        <dbReference type="PROSITE" id="PS50089"/>
    </source>
</evidence>
<comment type="subcellular location">
    <subcellularLocation>
        <location evidence="1">Cytoplasm</location>
    </subcellularLocation>
</comment>
<dbReference type="InterPro" id="IPR013083">
    <property type="entry name" value="Znf_RING/FYVE/PHD"/>
</dbReference>
<feature type="region of interest" description="Disordered" evidence="7">
    <location>
        <begin position="83"/>
        <end position="112"/>
    </location>
</feature>
<dbReference type="PROSITE" id="PS00518">
    <property type="entry name" value="ZF_RING_1"/>
    <property type="match status" value="1"/>
</dbReference>
<evidence type="ECO:0000256" key="1">
    <source>
        <dbReference type="ARBA" id="ARBA00004496"/>
    </source>
</evidence>
<dbReference type="Gene3D" id="3.30.40.10">
    <property type="entry name" value="Zinc/RING finger domain, C3HC4 (zinc finger)"/>
    <property type="match status" value="1"/>
</dbReference>
<evidence type="ECO:0000256" key="4">
    <source>
        <dbReference type="ARBA" id="ARBA00022771"/>
    </source>
</evidence>
<dbReference type="PANTHER" id="PTHR12983:SF9">
    <property type="entry name" value="E3 UBIQUITIN-PROTEIN LIGASE RNF10"/>
    <property type="match status" value="1"/>
</dbReference>
<dbReference type="AlphaFoldDB" id="A0AAD5T153"/>
<feature type="region of interest" description="Disordered" evidence="7">
    <location>
        <begin position="755"/>
        <end position="782"/>
    </location>
</feature>
<protein>
    <submittedName>
        <fullName evidence="9">RING finger protein 10</fullName>
    </submittedName>
</protein>
<keyword evidence="3" id="KW-0479">Metal-binding</keyword>
<evidence type="ECO:0000256" key="7">
    <source>
        <dbReference type="SAM" id="MobiDB-lite"/>
    </source>
</evidence>